<feature type="transmembrane region" description="Helical" evidence="1">
    <location>
        <begin position="175"/>
        <end position="191"/>
    </location>
</feature>
<dbReference type="OrthoDB" id="9767863at2"/>
<evidence type="ECO:0000313" key="5">
    <source>
        <dbReference type="Proteomes" id="UP000297394"/>
    </source>
</evidence>
<reference evidence="4" key="1">
    <citation type="submission" date="2018-10" db="EMBL/GenBank/DDBJ databases">
        <authorList>
            <person name="Vincent A.T."/>
            <person name="Schiettekatte O."/>
            <person name="Bourhy P."/>
            <person name="Veyrier F.J."/>
            <person name="Picardeau M."/>
        </authorList>
    </citation>
    <scope>NUCLEOTIDE SEQUENCE</scope>
    <source>
        <strain evidence="4">201800281</strain>
    </source>
</reference>
<keyword evidence="3" id="KW-0012">Acyltransferase</keyword>
<feature type="transmembrane region" description="Helical" evidence="1">
    <location>
        <begin position="363"/>
        <end position="387"/>
    </location>
</feature>
<accession>A0A4V6QLL0</accession>
<dbReference type="GO" id="GO:0016747">
    <property type="term" value="F:acyltransferase activity, transferring groups other than amino-acyl groups"/>
    <property type="evidence" value="ECO:0007669"/>
    <property type="project" value="InterPro"/>
</dbReference>
<evidence type="ECO:0000313" key="4">
    <source>
        <dbReference type="EMBL" id="TGK90999.1"/>
    </source>
</evidence>
<reference evidence="3 5" key="2">
    <citation type="journal article" date="2019" name="PLoS Negl. Trop. Dis.">
        <title>Revisiting the worldwide diversity of Leptospira species in the environment.</title>
        <authorList>
            <person name="Vincent A.T."/>
            <person name="Schiettekatte O."/>
            <person name="Bourhy P."/>
            <person name="Veyrier F.J."/>
            <person name="Picardeau M."/>
        </authorList>
    </citation>
    <scope>NUCLEOTIDE SEQUENCE [LARGE SCALE GENOMIC DNA]</scope>
    <source>
        <strain evidence="3 5">201800280</strain>
        <strain evidence="4">201800281</strain>
    </source>
</reference>
<feature type="transmembrane region" description="Helical" evidence="1">
    <location>
        <begin position="196"/>
        <end position="215"/>
    </location>
</feature>
<gene>
    <name evidence="3" type="ORF">EHQ23_11270</name>
    <name evidence="4" type="ORF">EHQ26_12875</name>
</gene>
<keyword evidence="3" id="KW-0808">Transferase</keyword>
<keyword evidence="1" id="KW-0472">Membrane</keyword>
<feature type="transmembrane region" description="Helical" evidence="1">
    <location>
        <begin position="259"/>
        <end position="275"/>
    </location>
</feature>
<keyword evidence="1" id="KW-1133">Transmembrane helix</keyword>
<dbReference type="Proteomes" id="UP000297918">
    <property type="component" value="Unassembled WGS sequence"/>
</dbReference>
<evidence type="ECO:0000313" key="6">
    <source>
        <dbReference type="Proteomes" id="UP000297918"/>
    </source>
</evidence>
<dbReference type="GO" id="GO:0009103">
    <property type="term" value="P:lipopolysaccharide biosynthetic process"/>
    <property type="evidence" value="ECO:0007669"/>
    <property type="project" value="TreeGrafter"/>
</dbReference>
<name>A0A4V6QLL0_9LEPT</name>
<dbReference type="Proteomes" id="UP000297394">
    <property type="component" value="Unassembled WGS sequence"/>
</dbReference>
<evidence type="ECO:0000256" key="1">
    <source>
        <dbReference type="SAM" id="Phobius"/>
    </source>
</evidence>
<dbReference type="GO" id="GO:0016020">
    <property type="term" value="C:membrane"/>
    <property type="evidence" value="ECO:0007669"/>
    <property type="project" value="TreeGrafter"/>
</dbReference>
<feature type="transmembrane region" description="Helical" evidence="1">
    <location>
        <begin position="227"/>
        <end position="247"/>
    </location>
</feature>
<evidence type="ECO:0000313" key="3">
    <source>
        <dbReference type="EMBL" id="TGK85237.1"/>
    </source>
</evidence>
<dbReference type="Pfam" id="PF01757">
    <property type="entry name" value="Acyl_transf_3"/>
    <property type="match status" value="1"/>
</dbReference>
<sequence>MSVLKNAFLSVFKHRAGDIESLNGLRAFAILIILIFHTSPFLEFAGMFTGYIAIIYPGLQSGVALFFVLSGYLISFGLMKEWEKNHRINFSLFFINRSLRIFPAYYFYLILAHLVALKIAETLVNSQATGSAELAASTESVLAQIENFKYDLIYMSDYFQSYNVHTWSLSIEEKFYLILPFLSAFFIFRLTKGSRLLFLFLLYLIPLFFRILSYFDSATQYQNPHSFHFRFDDLIAGVIVMDLHLHWNIQTLIKRFQNILIPIILLGYGSTLFFSQHSFPFFYYVFSFNGYNIIFSMLLLLCLSEKNILKSFFEFKIFRPIARLSYTMYLWNGMIAILAIKSATAKINKIGTVNWFDYGSAVINFLFLTFCISYLLYLLIEYPFLFWKERLKANSKKESLKQQSSSKV</sequence>
<dbReference type="PANTHER" id="PTHR23028:SF53">
    <property type="entry name" value="ACYL_TRANSF_3 DOMAIN-CONTAINING PROTEIN"/>
    <property type="match status" value="1"/>
</dbReference>
<organism evidence="3 5">
    <name type="scientific">Leptospira bourretii</name>
    <dbReference type="NCBI Taxonomy" id="2484962"/>
    <lineage>
        <taxon>Bacteria</taxon>
        <taxon>Pseudomonadati</taxon>
        <taxon>Spirochaetota</taxon>
        <taxon>Spirochaetia</taxon>
        <taxon>Leptospirales</taxon>
        <taxon>Leptospiraceae</taxon>
        <taxon>Leptospira</taxon>
    </lineage>
</organism>
<proteinExistence type="predicted"/>
<evidence type="ECO:0000259" key="2">
    <source>
        <dbReference type="Pfam" id="PF01757"/>
    </source>
</evidence>
<dbReference type="AlphaFoldDB" id="A0A4V6QLL0"/>
<protein>
    <submittedName>
        <fullName evidence="3">Acyltransferase</fullName>
    </submittedName>
</protein>
<keyword evidence="1" id="KW-0812">Transmembrane</keyword>
<dbReference type="InterPro" id="IPR050879">
    <property type="entry name" value="Acyltransferase_3"/>
</dbReference>
<comment type="caution">
    <text evidence="3">The sequence shown here is derived from an EMBL/GenBank/DDBJ whole genome shotgun (WGS) entry which is preliminary data.</text>
</comment>
<feature type="transmembrane region" description="Helical" evidence="1">
    <location>
        <begin position="281"/>
        <end position="303"/>
    </location>
</feature>
<dbReference type="EMBL" id="RQFL01000024">
    <property type="protein sequence ID" value="TGK90999.1"/>
    <property type="molecule type" value="Genomic_DNA"/>
</dbReference>
<dbReference type="PANTHER" id="PTHR23028">
    <property type="entry name" value="ACETYLTRANSFERASE"/>
    <property type="match status" value="1"/>
</dbReference>
<dbReference type="EMBL" id="RQFM01000022">
    <property type="protein sequence ID" value="TGK85237.1"/>
    <property type="molecule type" value="Genomic_DNA"/>
</dbReference>
<dbReference type="RefSeq" id="WP_135748056.1">
    <property type="nucleotide sequence ID" value="NZ_RQFL01000024.1"/>
</dbReference>
<feature type="transmembrane region" description="Helical" evidence="1">
    <location>
        <begin position="324"/>
        <end position="343"/>
    </location>
</feature>
<dbReference type="InterPro" id="IPR002656">
    <property type="entry name" value="Acyl_transf_3_dom"/>
</dbReference>
<feature type="domain" description="Acyltransferase 3" evidence="2">
    <location>
        <begin position="20"/>
        <end position="377"/>
    </location>
</feature>
<feature type="transmembrane region" description="Helical" evidence="1">
    <location>
        <begin position="99"/>
        <end position="120"/>
    </location>
</feature>
<keyword evidence="6" id="KW-1185">Reference proteome</keyword>
<feature type="transmembrane region" description="Helical" evidence="1">
    <location>
        <begin position="54"/>
        <end position="78"/>
    </location>
</feature>
<feature type="transmembrane region" description="Helical" evidence="1">
    <location>
        <begin position="21"/>
        <end position="42"/>
    </location>
</feature>